<name>A0AAV9U7Y5_9PEZI</name>
<accession>A0AAV9U7Y5</accession>
<protein>
    <recommendedName>
        <fullName evidence="3">F-box domain-containing protein</fullName>
    </recommendedName>
</protein>
<dbReference type="AlphaFoldDB" id="A0AAV9U7Y5"/>
<gene>
    <name evidence="1" type="ORF">TWF730_003283</name>
</gene>
<evidence type="ECO:0000313" key="2">
    <source>
        <dbReference type="Proteomes" id="UP001373714"/>
    </source>
</evidence>
<evidence type="ECO:0008006" key="3">
    <source>
        <dbReference type="Google" id="ProtNLM"/>
    </source>
</evidence>
<dbReference type="EMBL" id="JAVHNS010000014">
    <property type="protein sequence ID" value="KAK6335909.1"/>
    <property type="molecule type" value="Genomic_DNA"/>
</dbReference>
<reference evidence="1 2" key="1">
    <citation type="submission" date="2019-10" db="EMBL/GenBank/DDBJ databases">
        <authorList>
            <person name="Palmer J.M."/>
        </authorList>
    </citation>
    <scope>NUCLEOTIDE SEQUENCE [LARGE SCALE GENOMIC DNA]</scope>
    <source>
        <strain evidence="1 2">TWF730</strain>
    </source>
</reference>
<sequence length="649" mass="74597">MGPQALFDESFRECEPLCRFYVHIRKAFGLSLSSNEVPVALAIQLTKQYIQWANPPSPRHKETVQIPEVSALELVETHTYILKWSENFLHEKLQNRKPDDTSLLPSGCFSPPTNTEITRVAKAFYQLFLCLIYLQFKLIDLEGDYHCDEITDIAELQDVLAYAVLETFDYLDLNIIEGMLLVFIGNITRLALTRDTYSHALNFEWYVMAVFGPQELWRFSIDPQPAEPQATRPSIVVHRFTYPSDLIQQVLRIGTRADRYPPFIRVCRRELLIGEGDNIWWSCWTRIGVDPFTTDRWAPIWDDWRLKDWGYHLPMIKLPLYLAGQTPFHRVDCELSTPIVPYIEYGKGYSATKKLFPEVIWPELSNMTGETKRHTPGESLRVGDVLGKDITTFPIIKFPVKTTLPRELQALIIDLAEYSQYATLRAVCKFWKAEAWRALKSRYVEPYRPDKEALEKNPFMSPNGLAPLSPIVPVSPSESPFLIHSALLDFTGYARGRIDRSTRRPVLELGKIYSKPDPDDPLILSSTDHLRAAADYPIIIPNTENPQPLPYSLYAGFSMTIESFHGKYSKCLAVGGDVLKLPIRKRVNWFLASFFDFRQRQQRLRLLPPDGRSAQRFTVRVVKVDGVIDEAAETPGYVEIVFTEAEDEH</sequence>
<organism evidence="1 2">
    <name type="scientific">Orbilia blumenaviensis</name>
    <dbReference type="NCBI Taxonomy" id="1796055"/>
    <lineage>
        <taxon>Eukaryota</taxon>
        <taxon>Fungi</taxon>
        <taxon>Dikarya</taxon>
        <taxon>Ascomycota</taxon>
        <taxon>Pezizomycotina</taxon>
        <taxon>Orbiliomycetes</taxon>
        <taxon>Orbiliales</taxon>
        <taxon>Orbiliaceae</taxon>
        <taxon>Orbilia</taxon>
    </lineage>
</organism>
<keyword evidence="2" id="KW-1185">Reference proteome</keyword>
<comment type="caution">
    <text evidence="1">The sequence shown here is derived from an EMBL/GenBank/DDBJ whole genome shotgun (WGS) entry which is preliminary data.</text>
</comment>
<dbReference type="Proteomes" id="UP001373714">
    <property type="component" value="Unassembled WGS sequence"/>
</dbReference>
<evidence type="ECO:0000313" key="1">
    <source>
        <dbReference type="EMBL" id="KAK6335909.1"/>
    </source>
</evidence>
<proteinExistence type="predicted"/>